<gene>
    <name evidence="2" type="ORF">PUN28_010764</name>
</gene>
<dbReference type="AlphaFoldDB" id="A0AAW2FK51"/>
<keyword evidence="1" id="KW-0812">Transmembrane</keyword>
<reference evidence="2 3" key="1">
    <citation type="submission" date="2023-03" db="EMBL/GenBank/DDBJ databases">
        <title>High recombination rates correlate with genetic variation in Cardiocondyla obscurior ants.</title>
        <authorList>
            <person name="Errbii M."/>
        </authorList>
    </citation>
    <scope>NUCLEOTIDE SEQUENCE [LARGE SCALE GENOMIC DNA]</scope>
    <source>
        <strain evidence="2">Alpha-2009</strain>
        <tissue evidence="2">Whole body</tissue>
    </source>
</reference>
<proteinExistence type="predicted"/>
<dbReference type="Proteomes" id="UP001430953">
    <property type="component" value="Unassembled WGS sequence"/>
</dbReference>
<accession>A0AAW2FK51</accession>
<keyword evidence="1" id="KW-1133">Transmembrane helix</keyword>
<comment type="caution">
    <text evidence="2">The sequence shown here is derived from an EMBL/GenBank/DDBJ whole genome shotgun (WGS) entry which is preliminary data.</text>
</comment>
<evidence type="ECO:0000313" key="2">
    <source>
        <dbReference type="EMBL" id="KAL0115450.1"/>
    </source>
</evidence>
<feature type="transmembrane region" description="Helical" evidence="1">
    <location>
        <begin position="6"/>
        <end position="30"/>
    </location>
</feature>
<protein>
    <recommendedName>
        <fullName evidence="4">Secreted protein</fullName>
    </recommendedName>
</protein>
<keyword evidence="1" id="KW-0472">Membrane</keyword>
<evidence type="ECO:0000256" key="1">
    <source>
        <dbReference type="SAM" id="Phobius"/>
    </source>
</evidence>
<name>A0AAW2FK51_9HYME</name>
<evidence type="ECO:0000313" key="3">
    <source>
        <dbReference type="Proteomes" id="UP001430953"/>
    </source>
</evidence>
<dbReference type="EMBL" id="JADYXP020000010">
    <property type="protein sequence ID" value="KAL0115450.1"/>
    <property type="molecule type" value="Genomic_DNA"/>
</dbReference>
<keyword evidence="3" id="KW-1185">Reference proteome</keyword>
<sequence>MALYCGPSLFFFFFSQIFFFFFSFHVYTYFHSYIYAHAQIPHTNTLTHHPYITFTYHTYS</sequence>
<evidence type="ECO:0008006" key="4">
    <source>
        <dbReference type="Google" id="ProtNLM"/>
    </source>
</evidence>
<organism evidence="2 3">
    <name type="scientific">Cardiocondyla obscurior</name>
    <dbReference type="NCBI Taxonomy" id="286306"/>
    <lineage>
        <taxon>Eukaryota</taxon>
        <taxon>Metazoa</taxon>
        <taxon>Ecdysozoa</taxon>
        <taxon>Arthropoda</taxon>
        <taxon>Hexapoda</taxon>
        <taxon>Insecta</taxon>
        <taxon>Pterygota</taxon>
        <taxon>Neoptera</taxon>
        <taxon>Endopterygota</taxon>
        <taxon>Hymenoptera</taxon>
        <taxon>Apocrita</taxon>
        <taxon>Aculeata</taxon>
        <taxon>Formicoidea</taxon>
        <taxon>Formicidae</taxon>
        <taxon>Myrmicinae</taxon>
        <taxon>Cardiocondyla</taxon>
    </lineage>
</organism>